<evidence type="ECO:0000256" key="1">
    <source>
        <dbReference type="SAM" id="MobiDB-lite"/>
    </source>
</evidence>
<feature type="compositionally biased region" description="Polar residues" evidence="1">
    <location>
        <begin position="102"/>
        <end position="114"/>
    </location>
</feature>
<feature type="compositionally biased region" description="Polar residues" evidence="1">
    <location>
        <begin position="84"/>
        <end position="93"/>
    </location>
</feature>
<organism evidence="2 3">
    <name type="scientific">Diplodia seriata</name>
    <dbReference type="NCBI Taxonomy" id="420778"/>
    <lineage>
        <taxon>Eukaryota</taxon>
        <taxon>Fungi</taxon>
        <taxon>Dikarya</taxon>
        <taxon>Ascomycota</taxon>
        <taxon>Pezizomycotina</taxon>
        <taxon>Dothideomycetes</taxon>
        <taxon>Dothideomycetes incertae sedis</taxon>
        <taxon>Botryosphaeriales</taxon>
        <taxon>Botryosphaeriaceae</taxon>
        <taxon>Diplodia</taxon>
    </lineage>
</organism>
<feature type="region of interest" description="Disordered" evidence="1">
    <location>
        <begin position="24"/>
        <end position="117"/>
    </location>
</feature>
<reference evidence="2 3" key="1">
    <citation type="submission" date="2015-03" db="EMBL/GenBank/DDBJ databases">
        <authorList>
            <person name="Morales-Cruz A."/>
            <person name="Amrine K.C."/>
            <person name="Cantu D."/>
        </authorList>
    </citation>
    <scope>NUCLEOTIDE SEQUENCE [LARGE SCALE GENOMIC DNA]</scope>
    <source>
        <strain evidence="2">DS831</strain>
    </source>
</reference>
<feature type="compositionally biased region" description="Low complexity" evidence="1">
    <location>
        <begin position="144"/>
        <end position="171"/>
    </location>
</feature>
<evidence type="ECO:0000313" key="2">
    <source>
        <dbReference type="EMBL" id="KKY17265.1"/>
    </source>
</evidence>
<dbReference type="AlphaFoldDB" id="A0A0G2GJZ3"/>
<feature type="region of interest" description="Disordered" evidence="1">
    <location>
        <begin position="140"/>
        <end position="172"/>
    </location>
</feature>
<dbReference type="EMBL" id="LAQI01000159">
    <property type="protein sequence ID" value="KKY17265.1"/>
    <property type="molecule type" value="Genomic_DNA"/>
</dbReference>
<feature type="compositionally biased region" description="Polar residues" evidence="1">
    <location>
        <begin position="65"/>
        <end position="75"/>
    </location>
</feature>
<comment type="caution">
    <text evidence="2">The sequence shown here is derived from an EMBL/GenBank/DDBJ whole genome shotgun (WGS) entry which is preliminary data.</text>
</comment>
<proteinExistence type="predicted"/>
<evidence type="ECO:0000313" key="3">
    <source>
        <dbReference type="Proteomes" id="UP000034182"/>
    </source>
</evidence>
<protein>
    <recommendedName>
        <fullName evidence="4">Sialidase</fullName>
    </recommendedName>
</protein>
<dbReference type="Proteomes" id="UP000034182">
    <property type="component" value="Unassembled WGS sequence"/>
</dbReference>
<reference evidence="2 3" key="2">
    <citation type="submission" date="2015-05" db="EMBL/GenBank/DDBJ databases">
        <title>Distinctive expansion of gene families associated with plant cell wall degradation and secondary metabolism in the genomes of grapevine trunk pathogens.</title>
        <authorList>
            <person name="Lawrence D.P."/>
            <person name="Travadon R."/>
            <person name="Rolshausen P.E."/>
            <person name="Baumgartner K."/>
        </authorList>
    </citation>
    <scope>NUCLEOTIDE SEQUENCE [LARGE SCALE GENOMIC DNA]</scope>
    <source>
        <strain evidence="2">DS831</strain>
    </source>
</reference>
<gene>
    <name evidence="2" type="ORF">UCDDS831_g06433</name>
</gene>
<sequence length="598" mass="65313">MYARQHTPPSSYGSYCQDAQTSFEAPSGYLTPDASPECGLATAPTPARSPVRQHGPLLLPKIRSQDQTTEPSTSGPIRHRRTASAASGISNYNPYARPSSVGRRSTSPLSNASYGSPAPSMMSAYDAGFGSGLNSPINLSRRPSVATHSRSHSAHSVSGVRSHSRSSSATSIDESVINRYGYPTYRNLPNYVTQSSAAQAASYNLATAMPMNAFPLQTTTSFEDQIPAVAPPVQQPLAAELQYGAFDQPASTTTLLDYLTSSNPSPALVQRVTTGARNLTGSHYWWDIRNLRSWDDFNIETISSIPGLMPLLQIPIDSMSLPTPPKANMMPESESALHDIIRDYYGTKVSAALNIAQGNTHMSLRSRKGLPTNQTPVDFVSNYQTDYEKTIYGDQRGRVVGIVKSYDQWNTGMRSEAPNKQVYYLAGLAHLHRVMREHGCRYGFIMTEIEMLCVRCGGDPSDPGQTMDTATVSSDAGSGVPLFGYLELSAPIQISSCGLRVNSETGEQTPQMTAGLALWYLHMLAKENPLPGIQGSWRMEVGGPAALTRQHCQEKDAWIPKPNLSEKREAKRLRGWVFPDEPLNRKELGKSKRSRSAR</sequence>
<evidence type="ECO:0008006" key="4">
    <source>
        <dbReference type="Google" id="ProtNLM"/>
    </source>
</evidence>
<name>A0A0G2GJZ3_9PEZI</name>
<accession>A0A0G2GJZ3</accession>